<evidence type="ECO:0000313" key="6">
    <source>
        <dbReference type="Proteomes" id="UP000237347"/>
    </source>
</evidence>
<reference evidence="5 6" key="1">
    <citation type="journal article" date="2018" name="Sci. Data">
        <title>The draft genome sequence of cork oak.</title>
        <authorList>
            <person name="Ramos A.M."/>
            <person name="Usie A."/>
            <person name="Barbosa P."/>
            <person name="Barros P.M."/>
            <person name="Capote T."/>
            <person name="Chaves I."/>
            <person name="Simoes F."/>
            <person name="Abreu I."/>
            <person name="Carrasquinho I."/>
            <person name="Faro C."/>
            <person name="Guimaraes J.B."/>
            <person name="Mendonca D."/>
            <person name="Nobrega F."/>
            <person name="Rodrigues L."/>
            <person name="Saibo N.J.M."/>
            <person name="Varela M.C."/>
            <person name="Egas C."/>
            <person name="Matos J."/>
            <person name="Miguel C.M."/>
            <person name="Oliveira M.M."/>
            <person name="Ricardo C.P."/>
            <person name="Goncalves S."/>
        </authorList>
    </citation>
    <scope>NUCLEOTIDE SEQUENCE [LARGE SCALE GENOMIC DNA]</scope>
    <source>
        <strain evidence="6">cv. HL8</strain>
    </source>
</reference>
<sequence length="146" mass="15944">MTKKSPTLFGLVNIFDDPLTEGPEPTSKLVCRAQGLYGSAGQQEVGLLLARNLVFIAGKFNGSTLTILGKNAVFHPIREMPIIDETGAFRLACGFVQAKTHFSNLTSGDAIVEYHVVAYTWMDHVCLENLLSPVHEVDGPHISKVY</sequence>
<gene>
    <name evidence="5" type="primary">DIR21_0</name>
    <name evidence="5" type="ORF">CFP56_028970</name>
</gene>
<keyword evidence="4" id="KW-0052">Apoplast</keyword>
<evidence type="ECO:0000256" key="3">
    <source>
        <dbReference type="ARBA" id="ARBA00022525"/>
    </source>
</evidence>
<dbReference type="InterPro" id="IPR044859">
    <property type="entry name" value="Allene_oxi_cyc_Dirigent"/>
</dbReference>
<keyword evidence="6" id="KW-1185">Reference proteome</keyword>
<evidence type="ECO:0000313" key="5">
    <source>
        <dbReference type="EMBL" id="KAK7829588.1"/>
    </source>
</evidence>
<dbReference type="InterPro" id="IPR004265">
    <property type="entry name" value="Dirigent"/>
</dbReference>
<evidence type="ECO:0000256" key="2">
    <source>
        <dbReference type="ARBA" id="ARBA00011738"/>
    </source>
</evidence>
<evidence type="ECO:0000256" key="1">
    <source>
        <dbReference type="ARBA" id="ARBA00010746"/>
    </source>
</evidence>
<dbReference type="Gene3D" id="2.40.480.10">
    <property type="entry name" value="Allene oxide cyclase-like"/>
    <property type="match status" value="1"/>
</dbReference>
<keyword evidence="3 4" id="KW-0964">Secreted</keyword>
<dbReference type="EMBL" id="PKMF04000478">
    <property type="protein sequence ID" value="KAK7829588.1"/>
    <property type="molecule type" value="Genomic_DNA"/>
</dbReference>
<proteinExistence type="inferred from homology"/>
<comment type="subcellular location">
    <subcellularLocation>
        <location evidence="4">Secreted</location>
        <location evidence="4">Extracellular space</location>
        <location evidence="4">Apoplast</location>
    </subcellularLocation>
</comment>
<protein>
    <recommendedName>
        <fullName evidence="4">Dirigent protein</fullName>
    </recommendedName>
</protein>
<dbReference type="PANTHER" id="PTHR21495">
    <property type="entry name" value="NUCLEOPORIN-RELATED"/>
    <property type="match status" value="1"/>
</dbReference>
<organism evidence="5 6">
    <name type="scientific">Quercus suber</name>
    <name type="common">Cork oak</name>
    <dbReference type="NCBI Taxonomy" id="58331"/>
    <lineage>
        <taxon>Eukaryota</taxon>
        <taxon>Viridiplantae</taxon>
        <taxon>Streptophyta</taxon>
        <taxon>Embryophyta</taxon>
        <taxon>Tracheophyta</taxon>
        <taxon>Spermatophyta</taxon>
        <taxon>Magnoliopsida</taxon>
        <taxon>eudicotyledons</taxon>
        <taxon>Gunneridae</taxon>
        <taxon>Pentapetalae</taxon>
        <taxon>rosids</taxon>
        <taxon>fabids</taxon>
        <taxon>Fagales</taxon>
        <taxon>Fagaceae</taxon>
        <taxon>Quercus</taxon>
    </lineage>
</organism>
<name>A0AAW0JSA2_QUESU</name>
<evidence type="ECO:0000256" key="4">
    <source>
        <dbReference type="RuleBase" id="RU363099"/>
    </source>
</evidence>
<comment type="caution">
    <text evidence="5">The sequence shown here is derived from an EMBL/GenBank/DDBJ whole genome shotgun (WGS) entry which is preliminary data.</text>
</comment>
<comment type="subunit">
    <text evidence="2 4">Homodimer.</text>
</comment>
<dbReference type="GO" id="GO:0009699">
    <property type="term" value="P:phenylpropanoid biosynthetic process"/>
    <property type="evidence" value="ECO:0007669"/>
    <property type="project" value="UniProtKB-ARBA"/>
</dbReference>
<accession>A0AAW0JSA2</accession>
<dbReference type="Pfam" id="PF03018">
    <property type="entry name" value="Dirigent"/>
    <property type="match status" value="1"/>
</dbReference>
<comment type="similarity">
    <text evidence="1 4">Belongs to the plant dirigent protein family.</text>
</comment>
<comment type="function">
    <text evidence="4">Dirigent proteins impart stereoselectivity on the phenoxy radical-coupling reaction, yielding optically active lignans from two molecules of coniferyl alcohol in the biosynthesis of lignans, flavonolignans, and alkaloids and thus plays a central role in plant secondary metabolism.</text>
</comment>
<dbReference type="AlphaFoldDB" id="A0AAW0JSA2"/>
<dbReference type="GO" id="GO:0048046">
    <property type="term" value="C:apoplast"/>
    <property type="evidence" value="ECO:0007669"/>
    <property type="project" value="UniProtKB-SubCell"/>
</dbReference>
<dbReference type="Proteomes" id="UP000237347">
    <property type="component" value="Unassembled WGS sequence"/>
</dbReference>